<dbReference type="Pfam" id="PF02826">
    <property type="entry name" value="2-Hacid_dh_C"/>
    <property type="match status" value="1"/>
</dbReference>
<dbReference type="InterPro" id="IPR006140">
    <property type="entry name" value="D-isomer_DH_NAD-bd"/>
</dbReference>
<dbReference type="PANTHER" id="PTHR10996:SF268">
    <property type="entry name" value="GLYOXYLATE_HYDROXYPYRUVATE REDUCTASE HPR3"/>
    <property type="match status" value="1"/>
</dbReference>
<keyword evidence="2" id="KW-1185">Reference proteome</keyword>
<dbReference type="InterPro" id="IPR036291">
    <property type="entry name" value="NAD(P)-bd_dom_sf"/>
</dbReference>
<accession>A0ABR1ZMZ8</accession>
<dbReference type="InterPro" id="IPR006139">
    <property type="entry name" value="D-isomer_2_OHA_DH_cat_dom"/>
</dbReference>
<dbReference type="Proteomes" id="UP001396334">
    <property type="component" value="Unassembled WGS sequence"/>
</dbReference>
<gene>
    <name evidence="1" type="ORF">V6N11_071042</name>
</gene>
<evidence type="ECO:0000313" key="1">
    <source>
        <dbReference type="EMBL" id="KAK8482015.1"/>
    </source>
</evidence>
<dbReference type="SUPFAM" id="SSF51735">
    <property type="entry name" value="NAD(P)-binding Rossmann-fold domains"/>
    <property type="match status" value="1"/>
</dbReference>
<dbReference type="EMBL" id="JBBPBN010000827">
    <property type="protein sequence ID" value="KAK8482015.1"/>
    <property type="molecule type" value="Genomic_DNA"/>
</dbReference>
<dbReference type="PANTHER" id="PTHR10996">
    <property type="entry name" value="2-HYDROXYACID DEHYDROGENASE-RELATED"/>
    <property type="match status" value="1"/>
</dbReference>
<dbReference type="InterPro" id="IPR050223">
    <property type="entry name" value="D-isomer_2-hydroxyacid_DH"/>
</dbReference>
<evidence type="ECO:0000313" key="2">
    <source>
        <dbReference type="Proteomes" id="UP001396334"/>
    </source>
</evidence>
<dbReference type="Pfam" id="PF00389">
    <property type="entry name" value="2-Hacid_dh"/>
    <property type="match status" value="1"/>
</dbReference>
<protein>
    <submittedName>
        <fullName evidence="1">Uncharacterized protein</fullName>
    </submittedName>
</protein>
<name>A0ABR1ZMZ8_9ROSI</name>
<proteinExistence type="predicted"/>
<dbReference type="SUPFAM" id="SSF52283">
    <property type="entry name" value="Formate/glycerate dehydrogenase catalytic domain-like"/>
    <property type="match status" value="1"/>
</dbReference>
<dbReference type="Gene3D" id="3.40.50.720">
    <property type="entry name" value="NAD(P)-binding Rossmann-like Domain"/>
    <property type="match status" value="2"/>
</dbReference>
<reference evidence="1 2" key="1">
    <citation type="journal article" date="2024" name="G3 (Bethesda)">
        <title>Genome assembly of Hibiscus sabdariffa L. provides insights into metabolisms of medicinal natural products.</title>
        <authorList>
            <person name="Kim T."/>
        </authorList>
    </citation>
    <scope>NUCLEOTIDE SEQUENCE [LARGE SCALE GENOMIC DNA]</scope>
    <source>
        <strain evidence="1">TK-2024</strain>
        <tissue evidence="1">Old leaves</tissue>
    </source>
</reference>
<sequence>MDSQPFLAKTFPPLLVLRSPSVPPFFFFKSQLQAHFHLLDPLDSSEPTHSFLSRHAPSVLALLCVGATPISSETLSLLPSLKLVVASSAGFDHIDLQECRRRGITVTTAGQAFSEDVADFAVGLLIDVLRRMSAGDRYVRSGSWVTKGEYPLGAKLSGKRIGIVGLGRIGSEVAKRLVAFGCSIAYCSRKEKPLVPYAYHSTVDELAKKSDALILCSSLTKETHHMIDHGVMEALGKEGVIVNVGRGGLVDEKELVKFLVQGQIGGAGLDVYEDEPLVPQELFAMENVVLAPHASVYTPESSTALQELVIGNLKAFFSNEPLLSAAQLE</sequence>
<organism evidence="1 2">
    <name type="scientific">Hibiscus sabdariffa</name>
    <name type="common">roselle</name>
    <dbReference type="NCBI Taxonomy" id="183260"/>
    <lineage>
        <taxon>Eukaryota</taxon>
        <taxon>Viridiplantae</taxon>
        <taxon>Streptophyta</taxon>
        <taxon>Embryophyta</taxon>
        <taxon>Tracheophyta</taxon>
        <taxon>Spermatophyta</taxon>
        <taxon>Magnoliopsida</taxon>
        <taxon>eudicotyledons</taxon>
        <taxon>Gunneridae</taxon>
        <taxon>Pentapetalae</taxon>
        <taxon>rosids</taxon>
        <taxon>malvids</taxon>
        <taxon>Malvales</taxon>
        <taxon>Malvaceae</taxon>
        <taxon>Malvoideae</taxon>
        <taxon>Hibiscus</taxon>
    </lineage>
</organism>
<dbReference type="CDD" id="cd12156">
    <property type="entry name" value="HPPR"/>
    <property type="match status" value="1"/>
</dbReference>
<comment type="caution">
    <text evidence="1">The sequence shown here is derived from an EMBL/GenBank/DDBJ whole genome shotgun (WGS) entry which is preliminary data.</text>
</comment>